<dbReference type="Gene3D" id="3.40.91.30">
    <property type="match status" value="1"/>
</dbReference>
<gene>
    <name evidence="2" type="ORF">METZ01_LOCUS70224</name>
</gene>
<dbReference type="InterPro" id="IPR014833">
    <property type="entry name" value="TnsA_N"/>
</dbReference>
<dbReference type="Pfam" id="PF08722">
    <property type="entry name" value="Tn7_TnsA-like_N"/>
    <property type="match status" value="1"/>
</dbReference>
<accession>A0A381TMT6</accession>
<sequence length="152" mass="18536">MANTKYYKGKFNPERPNKYKGNVRNIIYRSGWERRFMIYCDRNENVVEWGSEEVAIPYQSPLDGKIHRYFPDFYVKVKQPNHEVVKYIVEIKPKRQTKPPRRNPKRKTKSWLWEVKEYSKNQAKWDSALKFCEKQGMEFKILTEDQFTNPYK</sequence>
<evidence type="ECO:0000313" key="2">
    <source>
        <dbReference type="EMBL" id="SVA17370.1"/>
    </source>
</evidence>
<protein>
    <recommendedName>
        <fullName evidence="1">TnsA endonuclease N-terminal domain-containing protein</fullName>
    </recommendedName>
</protein>
<proteinExistence type="inferred from homology"/>
<name>A0A381TMT6_9ZZZZ</name>
<dbReference type="EMBL" id="UINC01004860">
    <property type="protein sequence ID" value="SVA17370.1"/>
    <property type="molecule type" value="Genomic_DNA"/>
</dbReference>
<feature type="domain" description="TnsA endonuclease N-terminal" evidence="1">
    <location>
        <begin position="43"/>
        <end position="144"/>
    </location>
</feature>
<evidence type="ECO:0000259" key="1">
    <source>
        <dbReference type="Pfam" id="PF08722"/>
    </source>
</evidence>
<dbReference type="InterPro" id="IPR046390">
    <property type="entry name" value="NUCL_HEAD_T4"/>
</dbReference>
<dbReference type="GO" id="GO:0004519">
    <property type="term" value="F:endonuclease activity"/>
    <property type="evidence" value="ECO:0007669"/>
    <property type="project" value="InterPro"/>
</dbReference>
<dbReference type="GO" id="GO:0004527">
    <property type="term" value="F:exonuclease activity"/>
    <property type="evidence" value="ECO:0007669"/>
    <property type="project" value="InterPro"/>
</dbReference>
<reference evidence="2" key="1">
    <citation type="submission" date="2018-05" db="EMBL/GenBank/DDBJ databases">
        <authorList>
            <person name="Lanie J.A."/>
            <person name="Ng W.-L."/>
            <person name="Kazmierczak K.M."/>
            <person name="Andrzejewski T.M."/>
            <person name="Davidsen T.M."/>
            <person name="Wayne K.J."/>
            <person name="Tettelin H."/>
            <person name="Glass J.I."/>
            <person name="Rusch D."/>
            <person name="Podicherti R."/>
            <person name="Tsui H.-C.T."/>
            <person name="Winkler M.E."/>
        </authorList>
    </citation>
    <scope>NUCLEOTIDE SEQUENCE</scope>
</reference>
<dbReference type="AlphaFoldDB" id="A0A381TMT6"/>
<dbReference type="HAMAP" id="MF_04160">
    <property type="entry name" value="NUCL_HEAD_T4"/>
    <property type="match status" value="1"/>
</dbReference>
<organism evidence="2">
    <name type="scientific">marine metagenome</name>
    <dbReference type="NCBI Taxonomy" id="408172"/>
    <lineage>
        <taxon>unclassified sequences</taxon>
        <taxon>metagenomes</taxon>
        <taxon>ecological metagenomes</taxon>
    </lineage>
</organism>